<sequence>MVEWDVPSGDIDPQELERMEEEAVRNVVDKIGESVVWGPKQEVSLLAFDDWKHEYVRIDTGEEMVEEIDQRDGWTSSSVLFWAELIDLNPASRVGYVPSKLACQIVEDDWATQMQIMSIVTELAVLSGEAGAEEAYHIEEIPVSIDWNTVDISDRTYLVIAPMSDIQMATMFGIPVDEKDKKKEKDEAADDGNKQSMTAAFDADADIDLELMHDAADEVGDGHDDELICVYDKENSVIEVGRLFPSMDELRMCFRTYAIKHEFETKTLWTDTKKFYAKCKGYDGGAMPCKWYISARR</sequence>
<dbReference type="Proteomes" id="UP001231189">
    <property type="component" value="Unassembled WGS sequence"/>
</dbReference>
<evidence type="ECO:0000259" key="1">
    <source>
        <dbReference type="Pfam" id="PF03108"/>
    </source>
</evidence>
<comment type="caution">
    <text evidence="2">The sequence shown here is derived from an EMBL/GenBank/DDBJ whole genome shotgun (WGS) entry which is preliminary data.</text>
</comment>
<organism evidence="2 3">
    <name type="scientific">Lolium multiflorum</name>
    <name type="common">Italian ryegrass</name>
    <name type="synonym">Lolium perenne subsp. multiflorum</name>
    <dbReference type="NCBI Taxonomy" id="4521"/>
    <lineage>
        <taxon>Eukaryota</taxon>
        <taxon>Viridiplantae</taxon>
        <taxon>Streptophyta</taxon>
        <taxon>Embryophyta</taxon>
        <taxon>Tracheophyta</taxon>
        <taxon>Spermatophyta</taxon>
        <taxon>Magnoliopsida</taxon>
        <taxon>Liliopsida</taxon>
        <taxon>Poales</taxon>
        <taxon>Poaceae</taxon>
        <taxon>BOP clade</taxon>
        <taxon>Pooideae</taxon>
        <taxon>Poodae</taxon>
        <taxon>Poeae</taxon>
        <taxon>Poeae Chloroplast Group 2 (Poeae type)</taxon>
        <taxon>Loliodinae</taxon>
        <taxon>Loliinae</taxon>
        <taxon>Lolium</taxon>
    </lineage>
</organism>
<evidence type="ECO:0000313" key="3">
    <source>
        <dbReference type="Proteomes" id="UP001231189"/>
    </source>
</evidence>
<dbReference type="EMBL" id="JAUUTY010000006">
    <property type="protein sequence ID" value="KAK1617837.1"/>
    <property type="molecule type" value="Genomic_DNA"/>
</dbReference>
<keyword evidence="3" id="KW-1185">Reference proteome</keyword>
<feature type="domain" description="Transposase MuDR plant" evidence="1">
    <location>
        <begin position="238"/>
        <end position="297"/>
    </location>
</feature>
<protein>
    <recommendedName>
        <fullName evidence="1">Transposase MuDR plant domain-containing protein</fullName>
    </recommendedName>
</protein>
<accession>A0AAD8VS67</accession>
<dbReference type="AlphaFoldDB" id="A0AAD8VS67"/>
<reference evidence="2" key="1">
    <citation type="submission" date="2023-07" db="EMBL/GenBank/DDBJ databases">
        <title>A chromosome-level genome assembly of Lolium multiflorum.</title>
        <authorList>
            <person name="Chen Y."/>
            <person name="Copetti D."/>
            <person name="Kolliker R."/>
            <person name="Studer B."/>
        </authorList>
    </citation>
    <scope>NUCLEOTIDE SEQUENCE</scope>
    <source>
        <strain evidence="2">02402/16</strain>
        <tissue evidence="2">Leaf</tissue>
    </source>
</reference>
<gene>
    <name evidence="2" type="ORF">QYE76_023354</name>
</gene>
<proteinExistence type="predicted"/>
<dbReference type="Pfam" id="PF03108">
    <property type="entry name" value="DBD_Tnp_Mut"/>
    <property type="match status" value="1"/>
</dbReference>
<dbReference type="InterPro" id="IPR004332">
    <property type="entry name" value="Transposase_MuDR"/>
</dbReference>
<evidence type="ECO:0000313" key="2">
    <source>
        <dbReference type="EMBL" id="KAK1617837.1"/>
    </source>
</evidence>
<name>A0AAD8VS67_LOLMU</name>